<sequence>MIQAFVNLFTVRCHAPYNGVIFPYIFFFHSAAIVYAFLNMELTLKVFDLFYFIIKIITGAIYFVKDLFIGIIKIIIRAIYFVKDFFTKEAKPSSPVGRSANRIG</sequence>
<name>A0A0K0EKB8_STRER</name>
<keyword evidence="1" id="KW-1133">Transmembrane helix</keyword>
<keyword evidence="2" id="KW-1185">Reference proteome</keyword>
<evidence type="ECO:0000256" key="1">
    <source>
        <dbReference type="SAM" id="Phobius"/>
    </source>
</evidence>
<dbReference type="Proteomes" id="UP000035681">
    <property type="component" value="Unplaced"/>
</dbReference>
<dbReference type="AlphaFoldDB" id="A0A0K0EKB8"/>
<accession>A0A0K0EKB8</accession>
<evidence type="ECO:0000313" key="3">
    <source>
        <dbReference type="WBParaSite" id="SSTP_0000991200.1"/>
    </source>
</evidence>
<dbReference type="WBParaSite" id="SSTP_0000991200.1">
    <property type="protein sequence ID" value="SSTP_0000991200.1"/>
    <property type="gene ID" value="SSTP_0000991200"/>
</dbReference>
<keyword evidence="1" id="KW-0812">Transmembrane</keyword>
<protein>
    <submittedName>
        <fullName evidence="4">7TM GPCR serpentine receptor class x (Srx) domain-containing protein</fullName>
    </submittedName>
</protein>
<dbReference type="WBParaSite" id="TCONS_00001898.p1">
    <property type="protein sequence ID" value="TCONS_00001898.p1"/>
    <property type="gene ID" value="XLOC_001806"/>
</dbReference>
<feature type="transmembrane region" description="Helical" evidence="1">
    <location>
        <begin position="21"/>
        <end position="38"/>
    </location>
</feature>
<feature type="transmembrane region" description="Helical" evidence="1">
    <location>
        <begin position="50"/>
        <end position="76"/>
    </location>
</feature>
<organism evidence="3">
    <name type="scientific">Strongyloides stercoralis</name>
    <name type="common">Threadworm</name>
    <dbReference type="NCBI Taxonomy" id="6248"/>
    <lineage>
        <taxon>Eukaryota</taxon>
        <taxon>Metazoa</taxon>
        <taxon>Ecdysozoa</taxon>
        <taxon>Nematoda</taxon>
        <taxon>Chromadorea</taxon>
        <taxon>Rhabditida</taxon>
        <taxon>Tylenchina</taxon>
        <taxon>Panagrolaimomorpha</taxon>
        <taxon>Strongyloidoidea</taxon>
        <taxon>Strongyloididae</taxon>
        <taxon>Strongyloides</taxon>
    </lineage>
</organism>
<keyword evidence="1" id="KW-0472">Membrane</keyword>
<proteinExistence type="predicted"/>
<evidence type="ECO:0000313" key="2">
    <source>
        <dbReference type="Proteomes" id="UP000035681"/>
    </source>
</evidence>
<reference evidence="3" key="1">
    <citation type="submission" date="2015-08" db="UniProtKB">
        <authorList>
            <consortium name="WormBaseParasite"/>
        </authorList>
    </citation>
    <scope>IDENTIFICATION</scope>
</reference>
<evidence type="ECO:0000313" key="4">
    <source>
        <dbReference type="WBParaSite" id="TCONS_00001898.p1"/>
    </source>
</evidence>